<dbReference type="Proteomes" id="UP000053989">
    <property type="component" value="Unassembled WGS sequence"/>
</dbReference>
<feature type="region of interest" description="Disordered" evidence="1">
    <location>
        <begin position="1"/>
        <end position="74"/>
    </location>
</feature>
<reference evidence="2 3" key="1">
    <citation type="submission" date="2014-04" db="EMBL/GenBank/DDBJ databases">
        <authorList>
            <consortium name="DOE Joint Genome Institute"/>
            <person name="Kuo A."/>
            <person name="Kohler A."/>
            <person name="Nagy L.G."/>
            <person name="Floudas D."/>
            <person name="Copeland A."/>
            <person name="Barry K.W."/>
            <person name="Cichocki N."/>
            <person name="Veneault-Fourrey C."/>
            <person name="LaButti K."/>
            <person name="Lindquist E.A."/>
            <person name="Lipzen A."/>
            <person name="Lundell T."/>
            <person name="Morin E."/>
            <person name="Murat C."/>
            <person name="Sun H."/>
            <person name="Tunlid A."/>
            <person name="Henrissat B."/>
            <person name="Grigoriev I.V."/>
            <person name="Hibbett D.S."/>
            <person name="Martin F."/>
            <person name="Nordberg H.P."/>
            <person name="Cantor M.N."/>
            <person name="Hua S.X."/>
        </authorList>
    </citation>
    <scope>NUCLEOTIDE SEQUENCE [LARGE SCALE GENOMIC DNA]</scope>
    <source>
        <strain evidence="2 3">Foug A</strain>
    </source>
</reference>
<evidence type="ECO:0000256" key="1">
    <source>
        <dbReference type="SAM" id="MobiDB-lite"/>
    </source>
</evidence>
<evidence type="ECO:0000313" key="3">
    <source>
        <dbReference type="Proteomes" id="UP000053989"/>
    </source>
</evidence>
<sequence length="84" mass="9295">MARHRPKIQVQSIPTQPTAQLAACHDAGWSKKVPDSDKEEFDLDDLSISSEDNTVPCQHASDAPSESLPLNPDPLLKTDWCELK</sequence>
<evidence type="ECO:0000313" key="2">
    <source>
        <dbReference type="EMBL" id="KIM50811.1"/>
    </source>
</evidence>
<dbReference type="EMBL" id="KN822324">
    <property type="protein sequence ID" value="KIM50811.1"/>
    <property type="molecule type" value="Genomic_DNA"/>
</dbReference>
<dbReference type="HOGENOM" id="CLU_2528791_0_0_1"/>
<gene>
    <name evidence="2" type="ORF">SCLCIDRAFT_33968</name>
</gene>
<accession>A0A0C3D3X1</accession>
<dbReference type="AlphaFoldDB" id="A0A0C3D3X1"/>
<organism evidence="2 3">
    <name type="scientific">Scleroderma citrinum Foug A</name>
    <dbReference type="NCBI Taxonomy" id="1036808"/>
    <lineage>
        <taxon>Eukaryota</taxon>
        <taxon>Fungi</taxon>
        <taxon>Dikarya</taxon>
        <taxon>Basidiomycota</taxon>
        <taxon>Agaricomycotina</taxon>
        <taxon>Agaricomycetes</taxon>
        <taxon>Agaricomycetidae</taxon>
        <taxon>Boletales</taxon>
        <taxon>Sclerodermatineae</taxon>
        <taxon>Sclerodermataceae</taxon>
        <taxon>Scleroderma</taxon>
    </lineage>
</organism>
<keyword evidence="3" id="KW-1185">Reference proteome</keyword>
<feature type="compositionally biased region" description="Polar residues" evidence="1">
    <location>
        <begin position="47"/>
        <end position="56"/>
    </location>
</feature>
<protein>
    <submittedName>
        <fullName evidence="2">Uncharacterized protein</fullName>
    </submittedName>
</protein>
<dbReference type="InParanoid" id="A0A0C3D3X1"/>
<reference evidence="3" key="2">
    <citation type="submission" date="2015-01" db="EMBL/GenBank/DDBJ databases">
        <title>Evolutionary Origins and Diversification of the Mycorrhizal Mutualists.</title>
        <authorList>
            <consortium name="DOE Joint Genome Institute"/>
            <consortium name="Mycorrhizal Genomics Consortium"/>
            <person name="Kohler A."/>
            <person name="Kuo A."/>
            <person name="Nagy L.G."/>
            <person name="Floudas D."/>
            <person name="Copeland A."/>
            <person name="Barry K.W."/>
            <person name="Cichocki N."/>
            <person name="Veneault-Fourrey C."/>
            <person name="LaButti K."/>
            <person name="Lindquist E.A."/>
            <person name="Lipzen A."/>
            <person name="Lundell T."/>
            <person name="Morin E."/>
            <person name="Murat C."/>
            <person name="Riley R."/>
            <person name="Ohm R."/>
            <person name="Sun H."/>
            <person name="Tunlid A."/>
            <person name="Henrissat B."/>
            <person name="Grigoriev I.V."/>
            <person name="Hibbett D.S."/>
            <person name="Martin F."/>
        </authorList>
    </citation>
    <scope>NUCLEOTIDE SEQUENCE [LARGE SCALE GENOMIC DNA]</scope>
    <source>
        <strain evidence="3">Foug A</strain>
    </source>
</reference>
<feature type="compositionally biased region" description="Polar residues" evidence="1">
    <location>
        <begin position="9"/>
        <end position="19"/>
    </location>
</feature>
<proteinExistence type="predicted"/>
<name>A0A0C3D3X1_9AGAM</name>